<protein>
    <recommendedName>
        <fullName evidence="3">DUF424 domain-containing protein</fullName>
    </recommendedName>
</protein>
<name>M0IGI8_9EURY</name>
<sequence>MLLRERETPEGLLVSVCDSDCIGETYTDGGVSLDVTEDFYGGDEAETVDEDTVVESLTRATVANIVGEESVSVAIDAGLVDEAAVLEVGGTLHAQLLWLR</sequence>
<dbReference type="EMBL" id="AOLN01000011">
    <property type="protein sequence ID" value="ELZ95177.1"/>
    <property type="molecule type" value="Genomic_DNA"/>
</dbReference>
<evidence type="ECO:0000313" key="1">
    <source>
        <dbReference type="EMBL" id="ELZ95177.1"/>
    </source>
</evidence>
<proteinExistence type="predicted"/>
<gene>
    <name evidence="1" type="ORF">C440_08872</name>
</gene>
<reference evidence="1 2" key="1">
    <citation type="journal article" date="2014" name="PLoS Genet.">
        <title>Phylogenetically driven sequencing of extremely halophilic archaea reveals strategies for static and dynamic osmo-response.</title>
        <authorList>
            <person name="Becker E.A."/>
            <person name="Seitzer P.M."/>
            <person name="Tritt A."/>
            <person name="Larsen D."/>
            <person name="Krusor M."/>
            <person name="Yao A.I."/>
            <person name="Wu D."/>
            <person name="Madern D."/>
            <person name="Eisen J.A."/>
            <person name="Darling A.E."/>
            <person name="Facciotti M.T."/>
        </authorList>
    </citation>
    <scope>NUCLEOTIDE SEQUENCE [LARGE SCALE GENOMIC DNA]</scope>
    <source>
        <strain evidence="1 2">ATCC BAA-1512</strain>
    </source>
</reference>
<keyword evidence="2" id="KW-1185">Reference proteome</keyword>
<dbReference type="Gene3D" id="3.30.1860.10">
    <property type="entry name" value="uncharacterized conserved protein from methanopyrus kandleri domain like"/>
    <property type="match status" value="1"/>
</dbReference>
<dbReference type="InterPro" id="IPR007355">
    <property type="entry name" value="DUF424"/>
</dbReference>
<dbReference type="PATRIC" id="fig|662479.7.peg.1795"/>
<dbReference type="AlphaFoldDB" id="M0IGI8"/>
<dbReference type="RefSeq" id="WP_008320022.1">
    <property type="nucleotide sequence ID" value="NZ_AOLN01000011.1"/>
</dbReference>
<evidence type="ECO:0000313" key="2">
    <source>
        <dbReference type="Proteomes" id="UP000011550"/>
    </source>
</evidence>
<dbReference type="STRING" id="662479.C440_08872"/>
<dbReference type="OrthoDB" id="18015at2157"/>
<dbReference type="Proteomes" id="UP000011550">
    <property type="component" value="Unassembled WGS sequence"/>
</dbReference>
<evidence type="ECO:0008006" key="3">
    <source>
        <dbReference type="Google" id="ProtNLM"/>
    </source>
</evidence>
<dbReference type="Pfam" id="PF04242">
    <property type="entry name" value="DUF424"/>
    <property type="match status" value="1"/>
</dbReference>
<organism evidence="1 2">
    <name type="scientific">Haloferax mucosum ATCC BAA-1512</name>
    <dbReference type="NCBI Taxonomy" id="662479"/>
    <lineage>
        <taxon>Archaea</taxon>
        <taxon>Methanobacteriati</taxon>
        <taxon>Methanobacteriota</taxon>
        <taxon>Stenosarchaea group</taxon>
        <taxon>Halobacteria</taxon>
        <taxon>Halobacteriales</taxon>
        <taxon>Haloferacaceae</taxon>
        <taxon>Haloferax</taxon>
    </lineage>
</organism>
<accession>M0IGI8</accession>
<comment type="caution">
    <text evidence="1">The sequence shown here is derived from an EMBL/GenBank/DDBJ whole genome shotgun (WGS) entry which is preliminary data.</text>
</comment>